<keyword evidence="4" id="KW-1185">Reference proteome</keyword>
<dbReference type="Pfam" id="PF00691">
    <property type="entry name" value="OmpA"/>
    <property type="match status" value="1"/>
</dbReference>
<dbReference type="PANTHER" id="PTHR30329">
    <property type="entry name" value="STATOR ELEMENT OF FLAGELLAR MOTOR COMPLEX"/>
    <property type="match status" value="1"/>
</dbReference>
<evidence type="ECO:0000313" key="4">
    <source>
        <dbReference type="Proteomes" id="UP000237310"/>
    </source>
</evidence>
<dbReference type="InterPro" id="IPR036737">
    <property type="entry name" value="OmpA-like_sf"/>
</dbReference>
<reference evidence="3 4" key="1">
    <citation type="submission" date="2018-01" db="EMBL/GenBank/DDBJ databases">
        <authorList>
            <person name="Gaut B.S."/>
            <person name="Morton B.R."/>
            <person name="Clegg M.T."/>
            <person name="Duvall M.R."/>
        </authorList>
    </citation>
    <scope>NUCLEOTIDE SEQUENCE [LARGE SCALE GENOMIC DNA]</scope>
    <source>
        <strain evidence="3 4">HR-AY</strain>
    </source>
</reference>
<proteinExistence type="predicted"/>
<accession>A0A2S5A6N6</accession>
<dbReference type="PROSITE" id="PS51123">
    <property type="entry name" value="OMPA_2"/>
    <property type="match status" value="1"/>
</dbReference>
<dbReference type="PANTHER" id="PTHR30329:SF21">
    <property type="entry name" value="LIPOPROTEIN YIAD-RELATED"/>
    <property type="match status" value="1"/>
</dbReference>
<dbReference type="Proteomes" id="UP000237310">
    <property type="component" value="Unassembled WGS sequence"/>
</dbReference>
<dbReference type="EMBL" id="PQVG01000007">
    <property type="protein sequence ID" value="POY38251.1"/>
    <property type="molecule type" value="Genomic_DNA"/>
</dbReference>
<dbReference type="InterPro" id="IPR006665">
    <property type="entry name" value="OmpA-like"/>
</dbReference>
<name>A0A2S5A6N6_9FLAO</name>
<dbReference type="CDD" id="cd07185">
    <property type="entry name" value="OmpA_C-like"/>
    <property type="match status" value="1"/>
</dbReference>
<dbReference type="RefSeq" id="WP_103806684.1">
    <property type="nucleotide sequence ID" value="NZ_PQVG01000007.1"/>
</dbReference>
<keyword evidence="1" id="KW-0472">Membrane</keyword>
<organism evidence="3 4">
    <name type="scientific">Flavobacterium alvei</name>
    <dbReference type="NCBI Taxonomy" id="2080416"/>
    <lineage>
        <taxon>Bacteria</taxon>
        <taxon>Pseudomonadati</taxon>
        <taxon>Bacteroidota</taxon>
        <taxon>Flavobacteriia</taxon>
        <taxon>Flavobacteriales</taxon>
        <taxon>Flavobacteriaceae</taxon>
        <taxon>Flavobacterium</taxon>
    </lineage>
</organism>
<protein>
    <recommendedName>
        <fullName evidence="2">OmpA-like domain-containing protein</fullName>
    </recommendedName>
</protein>
<dbReference type="GO" id="GO:0016020">
    <property type="term" value="C:membrane"/>
    <property type="evidence" value="ECO:0007669"/>
    <property type="project" value="UniProtKB-UniRule"/>
</dbReference>
<dbReference type="SUPFAM" id="SSF103088">
    <property type="entry name" value="OmpA-like"/>
    <property type="match status" value="1"/>
</dbReference>
<dbReference type="InterPro" id="IPR050330">
    <property type="entry name" value="Bact_OuterMem_StrucFunc"/>
</dbReference>
<dbReference type="PROSITE" id="PS51257">
    <property type="entry name" value="PROKAR_LIPOPROTEIN"/>
    <property type="match status" value="1"/>
</dbReference>
<dbReference type="Gene3D" id="3.30.1330.60">
    <property type="entry name" value="OmpA-like domain"/>
    <property type="match status" value="1"/>
</dbReference>
<dbReference type="AlphaFoldDB" id="A0A2S5A6N6"/>
<evidence type="ECO:0000313" key="3">
    <source>
        <dbReference type="EMBL" id="POY38251.1"/>
    </source>
</evidence>
<sequence>MKQITMIIGVAISSSLLFSCGASKELKAENERLNSVVTANESTIKSLTKDAEDCNKLKAVLSEKIDNINKGLAERGTSMQKIQEKAQNAVTKLEEAGATVTYKDGLVYINYENDFFFSPNSSVIAAKGREALNTIAEVMRDNPGVTATIVGNTDSVVAKGTNDNWSLSTERANAVVRILHNTYNINPARLTAAGRAEYNPKASNTSEEGRKKNRRIEIIINPELSRIWELAK</sequence>
<dbReference type="OrthoDB" id="9815217at2"/>
<evidence type="ECO:0000259" key="2">
    <source>
        <dbReference type="PROSITE" id="PS51123"/>
    </source>
</evidence>
<feature type="domain" description="OmpA-like" evidence="2">
    <location>
        <begin position="104"/>
        <end position="224"/>
    </location>
</feature>
<gene>
    <name evidence="3" type="ORF">C3L50_13390</name>
</gene>
<evidence type="ECO:0000256" key="1">
    <source>
        <dbReference type="PROSITE-ProRule" id="PRU00473"/>
    </source>
</evidence>
<comment type="caution">
    <text evidence="3">The sequence shown here is derived from an EMBL/GenBank/DDBJ whole genome shotgun (WGS) entry which is preliminary data.</text>
</comment>